<dbReference type="GeneID" id="5478437"/>
<reference evidence="3 4" key="1">
    <citation type="journal article" date="2007" name="PLoS Pathog.">
        <title>Genome sequence of Babesia bovis and comparative analysis of apicomplexan hemoprotozoa.</title>
        <authorList>
            <person name="Brayton K.A."/>
            <person name="Lau A.O.T."/>
            <person name="Herndon D.R."/>
            <person name="Hannick L."/>
            <person name="Kappmeyer L.S."/>
            <person name="Berens S.J."/>
            <person name="Bidwell S.L."/>
            <person name="Brown W.C."/>
            <person name="Crabtree J."/>
            <person name="Fadrosh D."/>
            <person name="Feldblum T."/>
            <person name="Forberger H.A."/>
            <person name="Haas B.J."/>
            <person name="Howell J.M."/>
            <person name="Khouri H."/>
            <person name="Koo H."/>
            <person name="Mann D.J."/>
            <person name="Norimine J."/>
            <person name="Paulsen I.T."/>
            <person name="Radune D."/>
            <person name="Ren Q."/>
            <person name="Smith R.K. Jr."/>
            <person name="Suarez C.E."/>
            <person name="White O."/>
            <person name="Wortman J.R."/>
            <person name="Knowles D.P. Jr."/>
            <person name="McElwain T.F."/>
            <person name="Nene V.M."/>
        </authorList>
    </citation>
    <scope>NUCLEOTIDE SEQUENCE [LARGE SCALE GENOMIC DNA]</scope>
    <source>
        <strain evidence="3">T2Bo</strain>
    </source>
</reference>
<dbReference type="eggNOG" id="ENOG502SYK4">
    <property type="taxonomic scope" value="Eukaryota"/>
</dbReference>
<dbReference type="OMA" id="GPEAWNW"/>
<proteinExistence type="evidence at transcript level"/>
<keyword evidence="1" id="KW-0812">Transmembrane</keyword>
<feature type="transmembrane region" description="Helical" evidence="1">
    <location>
        <begin position="31"/>
        <end position="53"/>
    </location>
</feature>
<dbReference type="VEuPathDB" id="PiroplasmaDB:BBOV_II006850"/>
<keyword evidence="1" id="KW-0472">Membrane</keyword>
<reference evidence="2" key="3">
    <citation type="journal article" date="2014" name="BMC Genomics">
        <title>The Babesia bovis gene and promoter model: an update from full-length EST analysis.</title>
        <authorList>
            <person name="Yamagishi J."/>
            <person name="Wakaguri H."/>
            <person name="Yokoyama N."/>
            <person name="Yamashita R."/>
            <person name="Suzuki Y."/>
            <person name="Xuan X."/>
            <person name="Igarashi I."/>
        </authorList>
    </citation>
    <scope>NUCLEOTIDE SEQUENCE</scope>
    <source>
        <strain evidence="2">Texas</strain>
    </source>
</reference>
<feature type="transmembrane region" description="Helical" evidence="1">
    <location>
        <begin position="129"/>
        <end position="149"/>
    </location>
</feature>
<evidence type="ECO:0000313" key="4">
    <source>
        <dbReference type="Proteomes" id="UP000002173"/>
    </source>
</evidence>
<evidence type="ECO:0000256" key="1">
    <source>
        <dbReference type="SAM" id="Phobius"/>
    </source>
</evidence>
<organism evidence="3 4">
    <name type="scientific">Babesia bovis</name>
    <dbReference type="NCBI Taxonomy" id="5865"/>
    <lineage>
        <taxon>Eukaryota</taxon>
        <taxon>Sar</taxon>
        <taxon>Alveolata</taxon>
        <taxon>Apicomplexa</taxon>
        <taxon>Aconoidasida</taxon>
        <taxon>Piroplasmida</taxon>
        <taxon>Babesiidae</taxon>
        <taxon>Babesia</taxon>
    </lineage>
</organism>
<dbReference type="AlphaFoldDB" id="A7AUM4"/>
<reference evidence="4" key="4">
    <citation type="journal article" date="2020" name="Data Brief">
        <title>Transcriptome dataset of Babesia bovis life stages within vertebrate and invertebrate hosts.</title>
        <authorList>
            <person name="Ueti M.W."/>
            <person name="Johnson W.C."/>
            <person name="Kappmeyer L.S."/>
            <person name="Herndon D.R."/>
            <person name="Mousel M.R."/>
            <person name="Reif K.E."/>
            <person name="Taus N.S."/>
            <person name="Ifeonu O.O."/>
            <person name="Silva J.C."/>
            <person name="Suarez C.E."/>
            <person name="Brayton K.A."/>
        </authorList>
    </citation>
    <scope>NUCLEOTIDE SEQUENCE [LARGE SCALE GENOMIC DNA]</scope>
</reference>
<evidence type="ECO:0000313" key="3">
    <source>
        <dbReference type="EMBL" id="EDO06635.1"/>
    </source>
</evidence>
<reference evidence="3" key="2">
    <citation type="submission" date="2007-08" db="EMBL/GenBank/DDBJ databases">
        <authorList>
            <person name="Nene V."/>
        </authorList>
    </citation>
    <scope>NUCLEOTIDE SEQUENCE</scope>
    <source>
        <strain evidence="3">T2Bo</strain>
    </source>
</reference>
<dbReference type="RefSeq" id="XP_001610203.1">
    <property type="nucleotide sequence ID" value="XM_001610153.1"/>
</dbReference>
<accession>A7AUM4</accession>
<dbReference type="Proteomes" id="UP000002173">
    <property type="component" value="Unassembled WGS sequence"/>
</dbReference>
<dbReference type="KEGG" id="bbo:BBOV_II006850"/>
<dbReference type="FunCoup" id="A7AUM4">
    <property type="interactions" value="6"/>
</dbReference>
<reference evidence="4" key="5">
    <citation type="journal article" date="2021" name="Int. J. Parasitol.">
        <title>Comparative analysis of gene expression between Babesia bovis blood stages and kinetes allowed by improved genome annotation.</title>
        <authorList>
            <person name="Ueti M.W."/>
            <person name="Johnson W.C."/>
            <person name="Kappmeyer L.S."/>
            <person name="Herndon D.R."/>
            <person name="Mousel M.R."/>
            <person name="Reif K.E."/>
            <person name="Taus N.S."/>
            <person name="Ifeonu O.O."/>
            <person name="Silva J.C."/>
            <person name="Suarez C.E."/>
            <person name="Brayton K.A."/>
        </authorList>
    </citation>
    <scope>NUCLEOTIDE SEQUENCE [LARGE SCALE GENOMIC DNA]</scope>
</reference>
<protein>
    <submittedName>
        <fullName evidence="3">Uncharacterized protein</fullName>
    </submittedName>
</protein>
<dbReference type="EMBL" id="AAXT01000003">
    <property type="protein sequence ID" value="EDO06635.1"/>
    <property type="molecule type" value="Genomic_DNA"/>
</dbReference>
<keyword evidence="4" id="KW-1185">Reference proteome</keyword>
<evidence type="ECO:0000313" key="2">
    <source>
        <dbReference type="EMBL" id="BAN64445.1"/>
    </source>
</evidence>
<dbReference type="EMBL" id="AK440651">
    <property type="protein sequence ID" value="BAN64445.1"/>
    <property type="molecule type" value="mRNA"/>
</dbReference>
<sequence length="230" mass="27531">MIQDVKEERATSGYPDWYRQFYVHDCDLDCFFSATTTLCVFIVISFVAMRYFFDTFNYKTTLIVHLIDGDIRRGFHDLGYTILNYKYFAPFFIWLQSEITTYTNLIAREIPKCTPMMNFIKSYNNKETWVLVLGLAAIYLAYEFCMDILRRFIFYMRERNMLYFCVNMCAPGSVDSHDYTKQMVAELLKSPEYLRLKHQRINQGPEAWNWQIRQRLGERMPSDDMSDDDL</sequence>
<keyword evidence="1" id="KW-1133">Transmembrane helix</keyword>
<name>A7AUM4_BABBO</name>
<gene>
    <name evidence="2 3" type="ORF">BBOV_II006850</name>
</gene>